<accession>A0A8S9KNZ2</accession>
<sequence length="129" mass="14745">MRKYGPVRFVVAEPQRPESATSDCDMMSLIVVRLKVARLIAAVVAMLLVILRYLLSGFVSHTPLSLPKNFRDAEDERRVSLDDVRMKKFDSTGSVVEKFLRLKETEPEFYSDDVIKAFVVLMFNARTDT</sequence>
<organism evidence="2 3">
    <name type="scientific">Brassica cretica</name>
    <name type="common">Mustard</name>
    <dbReference type="NCBI Taxonomy" id="69181"/>
    <lineage>
        <taxon>Eukaryota</taxon>
        <taxon>Viridiplantae</taxon>
        <taxon>Streptophyta</taxon>
        <taxon>Embryophyta</taxon>
        <taxon>Tracheophyta</taxon>
        <taxon>Spermatophyta</taxon>
        <taxon>Magnoliopsida</taxon>
        <taxon>eudicotyledons</taxon>
        <taxon>Gunneridae</taxon>
        <taxon>Pentapetalae</taxon>
        <taxon>rosids</taxon>
        <taxon>malvids</taxon>
        <taxon>Brassicales</taxon>
        <taxon>Brassicaceae</taxon>
        <taxon>Brassiceae</taxon>
        <taxon>Brassica</taxon>
    </lineage>
</organism>
<evidence type="ECO:0000256" key="1">
    <source>
        <dbReference type="SAM" id="Phobius"/>
    </source>
</evidence>
<keyword evidence="1" id="KW-1133">Transmembrane helix</keyword>
<keyword evidence="1" id="KW-0472">Membrane</keyword>
<protein>
    <submittedName>
        <fullName evidence="2">Uncharacterized protein</fullName>
    </submittedName>
</protein>
<evidence type="ECO:0000313" key="3">
    <source>
        <dbReference type="Proteomes" id="UP000712281"/>
    </source>
</evidence>
<dbReference type="AlphaFoldDB" id="A0A8S9KNZ2"/>
<dbReference type="EMBL" id="QGKW02000717">
    <property type="protein sequence ID" value="KAF2596604.1"/>
    <property type="molecule type" value="Genomic_DNA"/>
</dbReference>
<proteinExistence type="predicted"/>
<reference evidence="2" key="1">
    <citation type="submission" date="2019-12" db="EMBL/GenBank/DDBJ databases">
        <title>Genome sequencing and annotation of Brassica cretica.</title>
        <authorList>
            <person name="Studholme D.J."/>
            <person name="Sarris P.F."/>
        </authorList>
    </citation>
    <scope>NUCLEOTIDE SEQUENCE</scope>
    <source>
        <strain evidence="2">PFS-001/15</strain>
        <tissue evidence="2">Leaf</tissue>
    </source>
</reference>
<name>A0A8S9KNZ2_BRACR</name>
<keyword evidence="1" id="KW-0812">Transmembrane</keyword>
<gene>
    <name evidence="2" type="ORF">F2Q68_00011659</name>
</gene>
<comment type="caution">
    <text evidence="2">The sequence shown here is derived from an EMBL/GenBank/DDBJ whole genome shotgun (WGS) entry which is preliminary data.</text>
</comment>
<evidence type="ECO:0000313" key="2">
    <source>
        <dbReference type="EMBL" id="KAF2596604.1"/>
    </source>
</evidence>
<dbReference type="Proteomes" id="UP000712281">
    <property type="component" value="Unassembled WGS sequence"/>
</dbReference>
<feature type="transmembrane region" description="Helical" evidence="1">
    <location>
        <begin position="36"/>
        <end position="55"/>
    </location>
</feature>